<keyword evidence="3" id="KW-0378">Hydrolase</keyword>
<dbReference type="AlphaFoldDB" id="A0A5D4FWP3"/>
<dbReference type="Pfam" id="PF12146">
    <property type="entry name" value="Hydrolase_4"/>
    <property type="match status" value="1"/>
</dbReference>
<dbReference type="PIRSF" id="PIRSF037442">
    <property type="entry name" value="UCP037442_abhydr"/>
    <property type="match status" value="1"/>
</dbReference>
<dbReference type="GO" id="GO:0016787">
    <property type="term" value="F:hydrolase activity"/>
    <property type="evidence" value="ECO:0007669"/>
    <property type="project" value="UniProtKB-KW"/>
</dbReference>
<name>A0A5D4FWP3_9CORY</name>
<organism evidence="3 4">
    <name type="scientific">Corynebacterium urealyticum</name>
    <dbReference type="NCBI Taxonomy" id="43771"/>
    <lineage>
        <taxon>Bacteria</taxon>
        <taxon>Bacillati</taxon>
        <taxon>Actinomycetota</taxon>
        <taxon>Actinomycetes</taxon>
        <taxon>Mycobacteriales</taxon>
        <taxon>Corynebacteriaceae</taxon>
        <taxon>Corynebacterium</taxon>
    </lineage>
</organism>
<accession>A0A5D4FWP3</accession>
<feature type="domain" description="Serine aminopeptidase S33" evidence="2">
    <location>
        <begin position="90"/>
        <end position="191"/>
    </location>
</feature>
<evidence type="ECO:0000256" key="1">
    <source>
        <dbReference type="SAM" id="MobiDB-lite"/>
    </source>
</evidence>
<evidence type="ECO:0000313" key="4">
    <source>
        <dbReference type="Proteomes" id="UP000324726"/>
    </source>
</evidence>
<dbReference type="Proteomes" id="UP000324726">
    <property type="component" value="Unassembled WGS sequence"/>
</dbReference>
<dbReference type="SUPFAM" id="SSF53474">
    <property type="entry name" value="alpha/beta-Hydrolases"/>
    <property type="match status" value="1"/>
</dbReference>
<protein>
    <submittedName>
        <fullName evidence="3">Alpha/beta fold hydrolase</fullName>
    </submittedName>
</protein>
<dbReference type="Gene3D" id="3.40.50.1820">
    <property type="entry name" value="alpha/beta hydrolase"/>
    <property type="match status" value="1"/>
</dbReference>
<gene>
    <name evidence="3" type="ORF">FYJ87_01365</name>
</gene>
<dbReference type="EMBL" id="VSZI01000001">
    <property type="protein sequence ID" value="TYR19689.1"/>
    <property type="molecule type" value="Genomic_DNA"/>
</dbReference>
<dbReference type="InterPro" id="IPR029058">
    <property type="entry name" value="AB_hydrolase_fold"/>
</dbReference>
<dbReference type="RefSeq" id="WP_148811428.1">
    <property type="nucleotide sequence ID" value="NZ_CP136640.1"/>
</dbReference>
<sequence length="353" mass="38485">MSKNNEFSVEDVHRQWVHVQMADGTTTAVRIFTPPLAGSEAPASPAPAVTQAGAEAGAQAGPQTGTPAGDETGTAAEPRTAAESGHDGKKPLVILWPGFGVGARYYEPIAKELATRGWIVAIGELHGQGESTAAASRTQDWGYHDLASSDFPRTIRAVKRRLELGEKYPTIMLTHSMGGQMAAVFLARPEAKELNVLGYMGVGTGTPYYRGFTGRTRIELKLGSLLMSAIVLARGYQPEGLLDIANYGRQARNHILEWTKLAQRNSFKNLHGQDMDYVAAMKDTYTNILLTRFSNDDDCPLDSAKNLALLFPQGCVAVEEYPTEVEQLGHNRWARQPQVVADRFERWAATVEA</sequence>
<reference evidence="3 4" key="1">
    <citation type="submission" date="2019-08" db="EMBL/GenBank/DDBJ databases">
        <title>Draft genome of C. urealyticum strain VH4248.</title>
        <authorList>
            <person name="Navas J."/>
        </authorList>
    </citation>
    <scope>NUCLEOTIDE SEQUENCE [LARGE SCALE GENOMIC DNA]</scope>
    <source>
        <strain evidence="3 4">VH4248</strain>
    </source>
</reference>
<dbReference type="InterPro" id="IPR017208">
    <property type="entry name" value="UCP037442_abhydr"/>
</dbReference>
<evidence type="ECO:0000259" key="2">
    <source>
        <dbReference type="Pfam" id="PF12146"/>
    </source>
</evidence>
<dbReference type="InterPro" id="IPR022742">
    <property type="entry name" value="Hydrolase_4"/>
</dbReference>
<comment type="caution">
    <text evidence="3">The sequence shown here is derived from an EMBL/GenBank/DDBJ whole genome shotgun (WGS) entry which is preliminary data.</text>
</comment>
<proteinExistence type="predicted"/>
<feature type="region of interest" description="Disordered" evidence="1">
    <location>
        <begin position="36"/>
        <end position="87"/>
    </location>
</feature>
<feature type="compositionally biased region" description="Low complexity" evidence="1">
    <location>
        <begin position="36"/>
        <end position="69"/>
    </location>
</feature>
<evidence type="ECO:0000313" key="3">
    <source>
        <dbReference type="EMBL" id="TYR19689.1"/>
    </source>
</evidence>